<dbReference type="SUPFAM" id="SSF52540">
    <property type="entry name" value="P-loop containing nucleoside triphosphate hydrolases"/>
    <property type="match status" value="1"/>
</dbReference>
<dbReference type="GO" id="GO:0005524">
    <property type="term" value="F:ATP binding"/>
    <property type="evidence" value="ECO:0007669"/>
    <property type="project" value="UniProtKB-KW"/>
</dbReference>
<protein>
    <submittedName>
        <fullName evidence="5">Zinc transport system ATP-binding protein</fullName>
    </submittedName>
</protein>
<proteinExistence type="predicted"/>
<evidence type="ECO:0000259" key="4">
    <source>
        <dbReference type="PROSITE" id="PS50893"/>
    </source>
</evidence>
<sequence>MSMGAMPVSDPAILMENVCFAYNGRPVLQDVGLRVQRGDFLAVVGPNGGGKTTLVKLLLGLLRPRAGRVRVLGKTPPKASRSIGYVPQHTHARTGFPLTVLDTALMGVDRSGLGLFRSGAAAREKALRALARVNMESHAHRLFGELSGGQRQRVLIARALAADAELLVLDEPTASIDPHGSFCFFDFLCKMGEARKLTIVAVSHDMSLLTTRITSVAAVNRTVLTSPGPRMTKPMLELLYGQHEHTCAMDDYILELTRRHGPIADASGEQPSEGAAAHE</sequence>
<keyword evidence="6" id="KW-1185">Reference proteome</keyword>
<dbReference type="STRING" id="1121449.SAMN02745704_02733"/>
<feature type="domain" description="ABC transporter" evidence="4">
    <location>
        <begin position="13"/>
        <end position="252"/>
    </location>
</feature>
<dbReference type="CDD" id="cd03235">
    <property type="entry name" value="ABC_Metallic_Cations"/>
    <property type="match status" value="1"/>
</dbReference>
<dbReference type="InterPro" id="IPR003439">
    <property type="entry name" value="ABC_transporter-like_ATP-bd"/>
</dbReference>
<dbReference type="InterPro" id="IPR017871">
    <property type="entry name" value="ABC_transporter-like_CS"/>
</dbReference>
<evidence type="ECO:0000313" key="5">
    <source>
        <dbReference type="EMBL" id="SKA96479.1"/>
    </source>
</evidence>
<dbReference type="InterPro" id="IPR027417">
    <property type="entry name" value="P-loop_NTPase"/>
</dbReference>
<dbReference type="EMBL" id="FUYC01000026">
    <property type="protein sequence ID" value="SKA96479.1"/>
    <property type="molecule type" value="Genomic_DNA"/>
</dbReference>
<dbReference type="InterPro" id="IPR003593">
    <property type="entry name" value="AAA+_ATPase"/>
</dbReference>
<dbReference type="AlphaFoldDB" id="A0A1T4Y3V7"/>
<evidence type="ECO:0000256" key="2">
    <source>
        <dbReference type="ARBA" id="ARBA00022741"/>
    </source>
</evidence>
<accession>A0A1T4Y3V7</accession>
<dbReference type="Proteomes" id="UP000190027">
    <property type="component" value="Unassembled WGS sequence"/>
</dbReference>
<name>A0A1T4Y3V7_9BACT</name>
<gene>
    <name evidence="5" type="ORF">SAMN02745704_02733</name>
</gene>
<evidence type="ECO:0000313" key="6">
    <source>
        <dbReference type="Proteomes" id="UP000190027"/>
    </source>
</evidence>
<keyword evidence="1" id="KW-0813">Transport</keyword>
<dbReference type="PROSITE" id="PS00211">
    <property type="entry name" value="ABC_TRANSPORTER_1"/>
    <property type="match status" value="1"/>
</dbReference>
<dbReference type="Gene3D" id="3.40.50.300">
    <property type="entry name" value="P-loop containing nucleotide triphosphate hydrolases"/>
    <property type="match status" value="1"/>
</dbReference>
<dbReference type="RefSeq" id="WP_234990761.1">
    <property type="nucleotide sequence ID" value="NZ_FUYC01000026.1"/>
</dbReference>
<dbReference type="GO" id="GO:0016887">
    <property type="term" value="F:ATP hydrolysis activity"/>
    <property type="evidence" value="ECO:0007669"/>
    <property type="project" value="InterPro"/>
</dbReference>
<evidence type="ECO:0000256" key="3">
    <source>
        <dbReference type="ARBA" id="ARBA00022840"/>
    </source>
</evidence>
<dbReference type="PROSITE" id="PS50893">
    <property type="entry name" value="ABC_TRANSPORTER_2"/>
    <property type="match status" value="1"/>
</dbReference>
<keyword evidence="2" id="KW-0547">Nucleotide-binding</keyword>
<evidence type="ECO:0000256" key="1">
    <source>
        <dbReference type="ARBA" id="ARBA00022448"/>
    </source>
</evidence>
<dbReference type="InterPro" id="IPR050153">
    <property type="entry name" value="Metal_Ion_Import_ABC"/>
</dbReference>
<keyword evidence="3 5" id="KW-0067">ATP-binding</keyword>
<dbReference type="PANTHER" id="PTHR42734">
    <property type="entry name" value="METAL TRANSPORT SYSTEM ATP-BINDING PROTEIN TM_0124-RELATED"/>
    <property type="match status" value="1"/>
</dbReference>
<reference evidence="5 6" key="1">
    <citation type="submission" date="2017-02" db="EMBL/GenBank/DDBJ databases">
        <authorList>
            <person name="Peterson S.W."/>
        </authorList>
    </citation>
    <scope>NUCLEOTIDE SEQUENCE [LARGE SCALE GENOMIC DNA]</scope>
    <source>
        <strain evidence="5 6">DSM 16080</strain>
    </source>
</reference>
<dbReference type="SMART" id="SM00382">
    <property type="entry name" value="AAA"/>
    <property type="match status" value="1"/>
</dbReference>
<organism evidence="5 6">
    <name type="scientific">Paucidesulfovibrio gracilis DSM 16080</name>
    <dbReference type="NCBI Taxonomy" id="1121449"/>
    <lineage>
        <taxon>Bacteria</taxon>
        <taxon>Pseudomonadati</taxon>
        <taxon>Thermodesulfobacteriota</taxon>
        <taxon>Desulfovibrionia</taxon>
        <taxon>Desulfovibrionales</taxon>
        <taxon>Desulfovibrionaceae</taxon>
        <taxon>Paucidesulfovibrio</taxon>
    </lineage>
</organism>
<dbReference type="Pfam" id="PF00005">
    <property type="entry name" value="ABC_tran"/>
    <property type="match status" value="1"/>
</dbReference>